<accession>A0ABP9SUY5</accession>
<dbReference type="RefSeq" id="WP_345639168.1">
    <property type="nucleotide sequence ID" value="NZ_BAABJQ010000052.1"/>
</dbReference>
<organism evidence="1 2">
    <name type="scientific">Rugosimonospora acidiphila</name>
    <dbReference type="NCBI Taxonomy" id="556531"/>
    <lineage>
        <taxon>Bacteria</taxon>
        <taxon>Bacillati</taxon>
        <taxon>Actinomycetota</taxon>
        <taxon>Actinomycetes</taxon>
        <taxon>Micromonosporales</taxon>
        <taxon>Micromonosporaceae</taxon>
        <taxon>Rugosimonospora</taxon>
    </lineage>
</organism>
<keyword evidence="2" id="KW-1185">Reference proteome</keyword>
<gene>
    <name evidence="1" type="ORF">GCM10023322_82190</name>
</gene>
<protein>
    <recommendedName>
        <fullName evidence="3">DUF4253 domain-containing protein</fullName>
    </recommendedName>
</protein>
<evidence type="ECO:0000313" key="2">
    <source>
        <dbReference type="Proteomes" id="UP001501570"/>
    </source>
</evidence>
<name>A0ABP9SUY5_9ACTN</name>
<comment type="caution">
    <text evidence="1">The sequence shown here is derived from an EMBL/GenBank/DDBJ whole genome shotgun (WGS) entry which is preliminary data.</text>
</comment>
<evidence type="ECO:0000313" key="1">
    <source>
        <dbReference type="EMBL" id="GAA5201686.1"/>
    </source>
</evidence>
<evidence type="ECO:0008006" key="3">
    <source>
        <dbReference type="Google" id="ProtNLM"/>
    </source>
</evidence>
<dbReference type="EMBL" id="BAABJQ010000052">
    <property type="protein sequence ID" value="GAA5201686.1"/>
    <property type="molecule type" value="Genomic_DNA"/>
</dbReference>
<dbReference type="Proteomes" id="UP001501570">
    <property type="component" value="Unassembled WGS sequence"/>
</dbReference>
<sequence>MDSATLHWATRRYLTTRYEELQREYSQLPNGGRQADGYRYSTEAKQIFPRYNIVDAMLVEVERLDPDRLPGVSGVASMMLAAAESADSPFTRPPDDETQARAMADERRLFAAQVERWRTQPDFQTEPVPYRRVLTPEESSDWRTSLTRRWGVRDGWWYPLLSGSVPPDVLVLTGESMWADDGVDQVRRVLRELGRPRVVELLEDGADYQLDAEIFAPRYTGLEGFWTDERHDWIAYASHEGTVAFGGVLSVGLLKGWPEVDGWRWPGWQSLGYGPTLSS</sequence>
<reference evidence="2" key="1">
    <citation type="journal article" date="2019" name="Int. J. Syst. Evol. Microbiol.">
        <title>The Global Catalogue of Microorganisms (GCM) 10K type strain sequencing project: providing services to taxonomists for standard genome sequencing and annotation.</title>
        <authorList>
            <consortium name="The Broad Institute Genomics Platform"/>
            <consortium name="The Broad Institute Genome Sequencing Center for Infectious Disease"/>
            <person name="Wu L."/>
            <person name="Ma J."/>
        </authorList>
    </citation>
    <scope>NUCLEOTIDE SEQUENCE [LARGE SCALE GENOMIC DNA]</scope>
    <source>
        <strain evidence="2">JCM 18304</strain>
    </source>
</reference>
<proteinExistence type="predicted"/>